<name>A0ABR9AVY2_9BACL</name>
<proteinExistence type="predicted"/>
<accession>A0ABR9AVY2</accession>
<evidence type="ECO:0000313" key="5">
    <source>
        <dbReference type="Proteomes" id="UP000634529"/>
    </source>
</evidence>
<organism evidence="4 5">
    <name type="scientific">Paenibacillus arenosi</name>
    <dbReference type="NCBI Taxonomy" id="2774142"/>
    <lineage>
        <taxon>Bacteria</taxon>
        <taxon>Bacillati</taxon>
        <taxon>Bacillota</taxon>
        <taxon>Bacilli</taxon>
        <taxon>Bacillales</taxon>
        <taxon>Paenibacillaceae</taxon>
        <taxon>Paenibacillus</taxon>
    </lineage>
</organism>
<feature type="signal peptide" evidence="2">
    <location>
        <begin position="1"/>
        <end position="25"/>
    </location>
</feature>
<evidence type="ECO:0000259" key="3">
    <source>
        <dbReference type="Pfam" id="PF07833"/>
    </source>
</evidence>
<keyword evidence="2" id="KW-0732">Signal</keyword>
<dbReference type="Gene3D" id="3.30.457.10">
    <property type="entry name" value="Copper amine oxidase-like, N-terminal domain"/>
    <property type="match status" value="1"/>
</dbReference>
<dbReference type="InterPro" id="IPR036582">
    <property type="entry name" value="Mao_N_sf"/>
</dbReference>
<keyword evidence="5" id="KW-1185">Reference proteome</keyword>
<dbReference type="SUPFAM" id="SSF55383">
    <property type="entry name" value="Copper amine oxidase, domain N"/>
    <property type="match status" value="1"/>
</dbReference>
<feature type="domain" description="Copper amine oxidase-like N-terminal" evidence="3">
    <location>
        <begin position="59"/>
        <end position="151"/>
    </location>
</feature>
<feature type="chain" id="PRO_5045990385" description="Copper amine oxidase-like N-terminal domain-containing protein" evidence="2">
    <location>
        <begin position="26"/>
        <end position="608"/>
    </location>
</feature>
<dbReference type="Proteomes" id="UP000634529">
    <property type="component" value="Unassembled WGS sequence"/>
</dbReference>
<dbReference type="InterPro" id="IPR012854">
    <property type="entry name" value="Cu_amine_oxidase-like_N"/>
</dbReference>
<sequence length="608" mass="69334">MSKKKWVSGFVAVLMLITILFDGNAAVANKSNANPASIVVHEESTVEWNKRFTFIGGDTSYFTKDKMLYVDYEVVNEAFNLNLVYDASTKTLSHDKGSTQAVLQLGSNKILLNNVSVNVSHPVSSSKNSIYVPMVAIEKIVNGKAKYVQHTTPLMPDKLAIDNSMKQVMKQRDSNLDKALAALDKANQSYENAVNENRYDIEGELRHGFSNTMLWGTARSLSSHQLGDLSNSNNIVILNPDKSNMTGDWYSGYHYYVKKGTAYNRYNQKVPVFYYGAPSKAIQKNIAAKKKVVDKAKANVKTYVTQYNDTSTKWVDSIYKHYNAKGGAKNPQVLAQMVIHFNQLYETTEIELFKNNKDRLQKQLLKSSQVNYWLADHILQEHDFEKRFTSLLAKNKGAALSVIYSAQDFKMAAFKLYAAKHYQEAMSAAQIARANGINTNDLIEKISYHWEDPNQPLLPEQNKEEYEAFLKEQEQERINQENEEKRIKQEKEQERTSFEKWGQEYIALLKRFNQDFTTKYGNMEYVNGLSYQQKTDLAQEIVKVYKQPMSSMETRLAAFKYESTDAMKDNLSNLKSAIEQLEILGDEEKTRIAAAHLDLALFTAGLIE</sequence>
<evidence type="ECO:0000256" key="2">
    <source>
        <dbReference type="SAM" id="SignalP"/>
    </source>
</evidence>
<reference evidence="4 5" key="1">
    <citation type="submission" date="2020-09" db="EMBL/GenBank/DDBJ databases">
        <title>Paenibacillus sp. CAU 1523 isolated from sand of Haeundae Beach.</title>
        <authorList>
            <person name="Kim W."/>
        </authorList>
    </citation>
    <scope>NUCLEOTIDE SEQUENCE [LARGE SCALE GENOMIC DNA]</scope>
    <source>
        <strain evidence="4 5">CAU 1523</strain>
    </source>
</reference>
<comment type="caution">
    <text evidence="4">The sequence shown here is derived from an EMBL/GenBank/DDBJ whole genome shotgun (WGS) entry which is preliminary data.</text>
</comment>
<evidence type="ECO:0000313" key="4">
    <source>
        <dbReference type="EMBL" id="MBD8497392.1"/>
    </source>
</evidence>
<gene>
    <name evidence="4" type="ORF">IFO66_03660</name>
</gene>
<dbReference type="EMBL" id="JACYTN010000002">
    <property type="protein sequence ID" value="MBD8497392.1"/>
    <property type="molecule type" value="Genomic_DNA"/>
</dbReference>
<dbReference type="Pfam" id="PF07833">
    <property type="entry name" value="Cu_amine_oxidN1"/>
    <property type="match status" value="1"/>
</dbReference>
<protein>
    <recommendedName>
        <fullName evidence="3">Copper amine oxidase-like N-terminal domain-containing protein</fullName>
    </recommendedName>
</protein>
<keyword evidence="1" id="KW-0175">Coiled coil</keyword>
<dbReference type="RefSeq" id="WP_192023841.1">
    <property type="nucleotide sequence ID" value="NZ_JACYTN010000002.1"/>
</dbReference>
<feature type="coiled-coil region" evidence="1">
    <location>
        <begin position="463"/>
        <end position="495"/>
    </location>
</feature>
<evidence type="ECO:0000256" key="1">
    <source>
        <dbReference type="SAM" id="Coils"/>
    </source>
</evidence>